<dbReference type="AlphaFoldDB" id="A0A0C1ZB82"/>
<evidence type="ECO:0000313" key="2">
    <source>
        <dbReference type="Proteomes" id="UP000031599"/>
    </source>
</evidence>
<dbReference type="Gene3D" id="3.30.460.40">
    <property type="match status" value="1"/>
</dbReference>
<evidence type="ECO:0000313" key="1">
    <source>
        <dbReference type="EMBL" id="KIG14944.1"/>
    </source>
</evidence>
<name>A0A0C1ZB82_9BACT</name>
<reference evidence="1 2" key="1">
    <citation type="submission" date="2014-12" db="EMBL/GenBank/DDBJ databases">
        <title>Genome assembly of Enhygromyxa salina DSM 15201.</title>
        <authorList>
            <person name="Sharma G."/>
            <person name="Subramanian S."/>
        </authorList>
    </citation>
    <scope>NUCLEOTIDE SEQUENCE [LARGE SCALE GENOMIC DNA]</scope>
    <source>
        <strain evidence="1 2">DSM 15201</strain>
    </source>
</reference>
<proteinExistence type="predicted"/>
<dbReference type="InterPro" id="IPR043519">
    <property type="entry name" value="NT_sf"/>
</dbReference>
<dbReference type="Proteomes" id="UP000031599">
    <property type="component" value="Unassembled WGS sequence"/>
</dbReference>
<dbReference type="EMBL" id="JMCC02000062">
    <property type="protein sequence ID" value="KIG14944.1"/>
    <property type="molecule type" value="Genomic_DNA"/>
</dbReference>
<protein>
    <submittedName>
        <fullName evidence="1">Uncharacterized protein</fullName>
    </submittedName>
</protein>
<organism evidence="1 2">
    <name type="scientific">Enhygromyxa salina</name>
    <dbReference type="NCBI Taxonomy" id="215803"/>
    <lineage>
        <taxon>Bacteria</taxon>
        <taxon>Pseudomonadati</taxon>
        <taxon>Myxococcota</taxon>
        <taxon>Polyangia</taxon>
        <taxon>Nannocystales</taxon>
        <taxon>Nannocystaceae</taxon>
        <taxon>Enhygromyxa</taxon>
    </lineage>
</organism>
<gene>
    <name evidence="1" type="ORF">DB30_06133</name>
</gene>
<comment type="caution">
    <text evidence="1">The sequence shown here is derived from an EMBL/GenBank/DDBJ whole genome shotgun (WGS) entry which is preliminary data.</text>
</comment>
<sequence length="132" mass="14720">MEYALCGGLAMAVYGVPRATRDIDLLVRRGDLEEFRLVAHARGFTDELLLMPFRSGLSAQRFRVPGTDDPDPLTLDVLLFEGELDLVWGSRTQVEFEGGSICVVSKQGLITLKRRAGRPQDLVDIQLLEMLD</sequence>
<accession>A0A0C1ZB82</accession>
<dbReference type="SUPFAM" id="SSF81301">
    <property type="entry name" value="Nucleotidyltransferase"/>
    <property type="match status" value="1"/>
</dbReference>